<accession>V4AX83</accession>
<feature type="signal peptide" evidence="2">
    <location>
        <begin position="1"/>
        <end position="19"/>
    </location>
</feature>
<reference evidence="4 5" key="1">
    <citation type="journal article" date="2013" name="Nature">
        <title>Insights into bilaterian evolution from three spiralian genomes.</title>
        <authorList>
            <person name="Simakov O."/>
            <person name="Marletaz F."/>
            <person name="Cho S.J."/>
            <person name="Edsinger-Gonzales E."/>
            <person name="Havlak P."/>
            <person name="Hellsten U."/>
            <person name="Kuo D.H."/>
            <person name="Larsson T."/>
            <person name="Lv J."/>
            <person name="Arendt D."/>
            <person name="Savage R."/>
            <person name="Osoegawa K."/>
            <person name="de Jong P."/>
            <person name="Grimwood J."/>
            <person name="Chapman J.A."/>
            <person name="Shapiro H."/>
            <person name="Aerts A."/>
            <person name="Otillar R.P."/>
            <person name="Terry A.Y."/>
            <person name="Boore J.L."/>
            <person name="Grigoriev I.V."/>
            <person name="Lindberg D.R."/>
            <person name="Seaver E.C."/>
            <person name="Weisblat D.A."/>
            <person name="Putnam N.H."/>
            <person name="Rokhsar D.S."/>
        </authorList>
    </citation>
    <scope>NUCLEOTIDE SEQUENCE [LARGE SCALE GENOMIC DNA]</scope>
</reference>
<keyword evidence="2" id="KW-0732">Signal</keyword>
<dbReference type="SUPFAM" id="SSF47473">
    <property type="entry name" value="EF-hand"/>
    <property type="match status" value="1"/>
</dbReference>
<protein>
    <recommendedName>
        <fullName evidence="3">EF-hand domain-containing protein</fullName>
    </recommendedName>
</protein>
<dbReference type="GO" id="GO:0005509">
    <property type="term" value="F:calcium ion binding"/>
    <property type="evidence" value="ECO:0007669"/>
    <property type="project" value="InterPro"/>
</dbReference>
<feature type="domain" description="EF-hand" evidence="3">
    <location>
        <begin position="133"/>
        <end position="160"/>
    </location>
</feature>
<dbReference type="HOGENOM" id="CLU_1612683_0_0_1"/>
<dbReference type="RefSeq" id="XP_009049630.1">
    <property type="nucleotide sequence ID" value="XM_009051382.1"/>
</dbReference>
<name>V4AX83_LOTGI</name>
<dbReference type="CTD" id="20242444"/>
<proteinExistence type="predicted"/>
<evidence type="ECO:0000259" key="3">
    <source>
        <dbReference type="PROSITE" id="PS50222"/>
    </source>
</evidence>
<keyword evidence="1" id="KW-0106">Calcium</keyword>
<evidence type="ECO:0000313" key="4">
    <source>
        <dbReference type="EMBL" id="ESO99665.1"/>
    </source>
</evidence>
<dbReference type="EMBL" id="KB200971">
    <property type="protein sequence ID" value="ESO99665.1"/>
    <property type="molecule type" value="Genomic_DNA"/>
</dbReference>
<dbReference type="OrthoDB" id="6161972at2759"/>
<feature type="chain" id="PRO_5004717582" description="EF-hand domain-containing protein" evidence="2">
    <location>
        <begin position="20"/>
        <end position="165"/>
    </location>
</feature>
<evidence type="ECO:0000313" key="5">
    <source>
        <dbReference type="Proteomes" id="UP000030746"/>
    </source>
</evidence>
<keyword evidence="5" id="KW-1185">Reference proteome</keyword>
<evidence type="ECO:0000256" key="1">
    <source>
        <dbReference type="ARBA" id="ARBA00022837"/>
    </source>
</evidence>
<dbReference type="PROSITE" id="PS51257">
    <property type="entry name" value="PROKAR_LIPOPROTEIN"/>
    <property type="match status" value="1"/>
</dbReference>
<dbReference type="InterPro" id="IPR018247">
    <property type="entry name" value="EF_Hand_1_Ca_BS"/>
</dbReference>
<dbReference type="InterPro" id="IPR011992">
    <property type="entry name" value="EF-hand-dom_pair"/>
</dbReference>
<dbReference type="GeneID" id="20242444"/>
<dbReference type="KEGG" id="lgi:LOTGIDRAFT_173607"/>
<organism evidence="4 5">
    <name type="scientific">Lottia gigantea</name>
    <name type="common">Giant owl limpet</name>
    <dbReference type="NCBI Taxonomy" id="225164"/>
    <lineage>
        <taxon>Eukaryota</taxon>
        <taxon>Metazoa</taxon>
        <taxon>Spiralia</taxon>
        <taxon>Lophotrochozoa</taxon>
        <taxon>Mollusca</taxon>
        <taxon>Gastropoda</taxon>
        <taxon>Patellogastropoda</taxon>
        <taxon>Lottioidea</taxon>
        <taxon>Lottiidae</taxon>
        <taxon>Lottia</taxon>
    </lineage>
</organism>
<dbReference type="AlphaFoldDB" id="V4AX83"/>
<dbReference type="OMA" id="ENSYPRI"/>
<evidence type="ECO:0000256" key="2">
    <source>
        <dbReference type="SAM" id="SignalP"/>
    </source>
</evidence>
<gene>
    <name evidence="4" type="ORF">LOTGIDRAFT_173607</name>
</gene>
<dbReference type="Proteomes" id="UP000030746">
    <property type="component" value="Unassembled WGS sequence"/>
</dbReference>
<sequence length="165" mass="18583">MRQEVLLLMFCMFTTSCCGVFYTSSKANDYPRIGRRSFFTSSKENTYPRMGRSGDDGKVTIDMLKRRFTAGDSASYPRLGRAGYFTKGAASYPRLGRSSNSLDVEDIQDLMPDSDEELPQRNIAHLGLQAPLAFLLWDKNGDGHLSKSEFLTGLSKTRHRPSHKK</sequence>
<dbReference type="PROSITE" id="PS50222">
    <property type="entry name" value="EF_HAND_2"/>
    <property type="match status" value="1"/>
</dbReference>
<dbReference type="InterPro" id="IPR002048">
    <property type="entry name" value="EF_hand_dom"/>
</dbReference>
<dbReference type="PROSITE" id="PS00018">
    <property type="entry name" value="EF_HAND_1"/>
    <property type="match status" value="1"/>
</dbReference>